<dbReference type="GO" id="GO:0005615">
    <property type="term" value="C:extracellular space"/>
    <property type="evidence" value="ECO:0007669"/>
    <property type="project" value="TreeGrafter"/>
</dbReference>
<name>A0A9P0A9Z5_BEMTA</name>
<dbReference type="Gene3D" id="3.30.2460.20">
    <property type="match status" value="1"/>
</dbReference>
<dbReference type="Proteomes" id="UP001152759">
    <property type="component" value="Chromosome 3"/>
</dbReference>
<evidence type="ECO:0000313" key="11">
    <source>
        <dbReference type="EMBL" id="CAH0386171.1"/>
    </source>
</evidence>
<evidence type="ECO:0000256" key="5">
    <source>
        <dbReference type="ARBA" id="ARBA00022530"/>
    </source>
</evidence>
<protein>
    <recommendedName>
        <fullName evidence="9">Protein Wnt</fullName>
    </recommendedName>
</protein>
<dbReference type="GO" id="GO:0005109">
    <property type="term" value="F:frizzled binding"/>
    <property type="evidence" value="ECO:0007669"/>
    <property type="project" value="TreeGrafter"/>
</dbReference>
<keyword evidence="12" id="KW-1185">Reference proteome</keyword>
<dbReference type="FunFam" id="3.30.2460.20:FF:000001">
    <property type="entry name" value="Wnt homolog"/>
    <property type="match status" value="1"/>
</dbReference>
<dbReference type="GO" id="GO:0005125">
    <property type="term" value="F:cytokine activity"/>
    <property type="evidence" value="ECO:0007669"/>
    <property type="project" value="TreeGrafter"/>
</dbReference>
<dbReference type="EMBL" id="OU963864">
    <property type="protein sequence ID" value="CAH0386171.1"/>
    <property type="molecule type" value="Genomic_DNA"/>
</dbReference>
<comment type="subcellular location">
    <subcellularLocation>
        <location evidence="1 9">Secreted</location>
        <location evidence="1 9">Extracellular space</location>
        <location evidence="1 9">Extracellular matrix</location>
    </subcellularLocation>
</comment>
<dbReference type="GO" id="GO:0000902">
    <property type="term" value="P:cell morphogenesis"/>
    <property type="evidence" value="ECO:0007669"/>
    <property type="project" value="UniProtKB-ARBA"/>
</dbReference>
<feature type="signal peptide" evidence="10">
    <location>
        <begin position="1"/>
        <end position="25"/>
    </location>
</feature>
<comment type="similarity">
    <text evidence="2 9">Belongs to the Wnt family.</text>
</comment>
<evidence type="ECO:0000256" key="1">
    <source>
        <dbReference type="ARBA" id="ARBA00004498"/>
    </source>
</evidence>
<dbReference type="GO" id="GO:0060560">
    <property type="term" value="P:developmental growth involved in morphogenesis"/>
    <property type="evidence" value="ECO:0007669"/>
    <property type="project" value="UniProtKB-ARBA"/>
</dbReference>
<accession>A0A9P0A9Z5</accession>
<evidence type="ECO:0000256" key="3">
    <source>
        <dbReference type="ARBA" id="ARBA00022473"/>
    </source>
</evidence>
<dbReference type="GO" id="GO:0045165">
    <property type="term" value="P:cell fate commitment"/>
    <property type="evidence" value="ECO:0007669"/>
    <property type="project" value="TreeGrafter"/>
</dbReference>
<evidence type="ECO:0000256" key="8">
    <source>
        <dbReference type="ARBA" id="ARBA00023288"/>
    </source>
</evidence>
<sequence length="390" mass="43259">MSKTFKKCEISLLLLICVFFGPARGIGWLALQELDTGNETGSPDCEVATHLLKAQTTDLVHLCESSPAEMMEIVEAARLTVSSCQNLFKHRRWNCSSIRQAGTTPDLYTGTREQAMVYALSSAALVYTLARACAAGTTPQCGCAPLPRGRSPAGFHWGGCGDNTRHAVRIARRVTDRHEKKRYRKRNSVNYRRGRDMPGRDMIEESMNHGIRLLYGRDPHDDTTSQLVALANLHNNKIGRRASTKSVTTQCKCHGVSGSCNVKTCWKAVSSDFEGSVGQALLGHYARSVEIRELPKGRAKSHPDDVTELVYVTRSPDYCIRDDRTGSLGTSGRECNETAVDSSGCGRMCCGRGYRSRVVEHIYRCHCKHIWCCRVKCKTCTELQTINTCI</sequence>
<dbReference type="GO" id="GO:0030182">
    <property type="term" value="P:neuron differentiation"/>
    <property type="evidence" value="ECO:0007669"/>
    <property type="project" value="TreeGrafter"/>
</dbReference>
<reference evidence="11" key="1">
    <citation type="submission" date="2021-12" db="EMBL/GenBank/DDBJ databases">
        <authorList>
            <person name="King R."/>
        </authorList>
    </citation>
    <scope>NUCLEOTIDE SEQUENCE</scope>
</reference>
<dbReference type="PRINTS" id="PR01349">
    <property type="entry name" value="WNTPROTEIN"/>
</dbReference>
<dbReference type="Pfam" id="PF00110">
    <property type="entry name" value="wnt"/>
    <property type="match status" value="2"/>
</dbReference>
<keyword evidence="3 9" id="KW-0217">Developmental protein</keyword>
<keyword evidence="5" id="KW-0272">Extracellular matrix</keyword>
<proteinExistence type="inferred from homology"/>
<evidence type="ECO:0000256" key="10">
    <source>
        <dbReference type="SAM" id="SignalP"/>
    </source>
</evidence>
<dbReference type="PANTHER" id="PTHR12027">
    <property type="entry name" value="WNT RELATED"/>
    <property type="match status" value="1"/>
</dbReference>
<evidence type="ECO:0000256" key="7">
    <source>
        <dbReference type="ARBA" id="ARBA00023157"/>
    </source>
</evidence>
<dbReference type="PANTHER" id="PTHR12027:SF102">
    <property type="entry name" value="PROTEIN WNT"/>
    <property type="match status" value="1"/>
</dbReference>
<keyword evidence="10" id="KW-0732">Signal</keyword>
<keyword evidence="6 9" id="KW-0879">Wnt signaling pathway</keyword>
<evidence type="ECO:0000256" key="9">
    <source>
        <dbReference type="RuleBase" id="RU003500"/>
    </source>
</evidence>
<keyword evidence="7" id="KW-1015">Disulfide bond</keyword>
<keyword evidence="8" id="KW-0449">Lipoprotein</keyword>
<dbReference type="InterPro" id="IPR005817">
    <property type="entry name" value="Wnt"/>
</dbReference>
<evidence type="ECO:0000256" key="6">
    <source>
        <dbReference type="ARBA" id="ARBA00022687"/>
    </source>
</evidence>
<dbReference type="GO" id="GO:0060070">
    <property type="term" value="P:canonical Wnt signaling pathway"/>
    <property type="evidence" value="ECO:0007669"/>
    <property type="project" value="TreeGrafter"/>
</dbReference>
<dbReference type="InterPro" id="IPR018161">
    <property type="entry name" value="Wnt_CS"/>
</dbReference>
<evidence type="ECO:0000313" key="12">
    <source>
        <dbReference type="Proteomes" id="UP001152759"/>
    </source>
</evidence>
<dbReference type="InterPro" id="IPR043158">
    <property type="entry name" value="Wnt_C"/>
</dbReference>
<organism evidence="11 12">
    <name type="scientific">Bemisia tabaci</name>
    <name type="common">Sweetpotato whitefly</name>
    <name type="synonym">Aleurodes tabaci</name>
    <dbReference type="NCBI Taxonomy" id="7038"/>
    <lineage>
        <taxon>Eukaryota</taxon>
        <taxon>Metazoa</taxon>
        <taxon>Ecdysozoa</taxon>
        <taxon>Arthropoda</taxon>
        <taxon>Hexapoda</taxon>
        <taxon>Insecta</taxon>
        <taxon>Pterygota</taxon>
        <taxon>Neoptera</taxon>
        <taxon>Paraneoptera</taxon>
        <taxon>Hemiptera</taxon>
        <taxon>Sternorrhyncha</taxon>
        <taxon>Aleyrodoidea</taxon>
        <taxon>Aleyrodidae</taxon>
        <taxon>Aleyrodinae</taxon>
        <taxon>Bemisia</taxon>
    </lineage>
</organism>
<dbReference type="GO" id="GO:0007517">
    <property type="term" value="P:muscle organ development"/>
    <property type="evidence" value="ECO:0007669"/>
    <property type="project" value="UniProtKB-ARBA"/>
</dbReference>
<feature type="chain" id="PRO_5040449523" description="Protein Wnt" evidence="10">
    <location>
        <begin position="26"/>
        <end position="390"/>
    </location>
</feature>
<dbReference type="PROSITE" id="PS00246">
    <property type="entry name" value="WNT1"/>
    <property type="match status" value="1"/>
</dbReference>
<gene>
    <name evidence="11" type="ORF">BEMITA_LOCUS5321</name>
</gene>
<dbReference type="AlphaFoldDB" id="A0A9P0A9Z5"/>
<dbReference type="CDD" id="cd19343">
    <property type="entry name" value="Wnt_Wnt11"/>
    <property type="match status" value="1"/>
</dbReference>
<comment type="function">
    <text evidence="9">Ligand for members of the frizzled family of seven transmembrane receptors.</text>
</comment>
<dbReference type="SMART" id="SM00097">
    <property type="entry name" value="WNT1"/>
    <property type="match status" value="1"/>
</dbReference>
<evidence type="ECO:0000256" key="4">
    <source>
        <dbReference type="ARBA" id="ARBA00022525"/>
    </source>
</evidence>
<keyword evidence="4" id="KW-0964">Secreted</keyword>
<evidence type="ECO:0000256" key="2">
    <source>
        <dbReference type="ARBA" id="ARBA00005683"/>
    </source>
</evidence>